<dbReference type="InterPro" id="IPR037053">
    <property type="entry name" value="Phage_tail_collar_dom_sf"/>
</dbReference>
<proteinExistence type="predicted"/>
<name>A0A1M5KBB4_9ACTN</name>
<dbReference type="Gene3D" id="3.90.1340.10">
    <property type="entry name" value="Phage tail collar domain"/>
    <property type="match status" value="1"/>
</dbReference>
<dbReference type="InterPro" id="IPR011083">
    <property type="entry name" value="Phage_tail_collar_dom"/>
</dbReference>
<dbReference type="SUPFAM" id="SSF88874">
    <property type="entry name" value="Receptor-binding domain of short tail fibre protein gp12"/>
    <property type="match status" value="1"/>
</dbReference>
<evidence type="ECO:0000313" key="3">
    <source>
        <dbReference type="Proteomes" id="UP000186132"/>
    </source>
</evidence>
<evidence type="ECO:0000313" key="2">
    <source>
        <dbReference type="EMBL" id="SHG49463.1"/>
    </source>
</evidence>
<dbReference type="Pfam" id="PF07484">
    <property type="entry name" value="Collar"/>
    <property type="match status" value="1"/>
</dbReference>
<dbReference type="AlphaFoldDB" id="A0A1M5KBB4"/>
<dbReference type="Proteomes" id="UP000186132">
    <property type="component" value="Unassembled WGS sequence"/>
</dbReference>
<feature type="domain" description="Phage tail collar" evidence="1">
    <location>
        <begin position="7"/>
        <end position="63"/>
    </location>
</feature>
<reference evidence="2 3" key="1">
    <citation type="submission" date="2016-11" db="EMBL/GenBank/DDBJ databases">
        <authorList>
            <person name="Jaros S."/>
            <person name="Januszkiewicz K."/>
            <person name="Wedrychowicz H."/>
        </authorList>
    </citation>
    <scope>NUCLEOTIDE SEQUENCE [LARGE SCALE GENOMIC DNA]</scope>
    <source>
        <strain evidence="2 3">DSM 45627</strain>
    </source>
</reference>
<sequence length="166" mass="17256">MSDPYIGEIKTVSFNFAPSGWALCNGQTLPINQNQALFAVLGIQYGGDGVTTFRLPNLQGRIPVHQGRGFVVGNAGGEAGHVLTNNEMPAHVHPAMAQSTASTPGASPAGSVWATAAEAGYAPAPNALMAPGAVSDYGSNQPHENRPPYLVLNFIISLQGVYPSRS</sequence>
<organism evidence="2 3">
    <name type="scientific">Jatrophihabitans endophyticus</name>
    <dbReference type="NCBI Taxonomy" id="1206085"/>
    <lineage>
        <taxon>Bacteria</taxon>
        <taxon>Bacillati</taxon>
        <taxon>Actinomycetota</taxon>
        <taxon>Actinomycetes</taxon>
        <taxon>Jatrophihabitantales</taxon>
        <taxon>Jatrophihabitantaceae</taxon>
        <taxon>Jatrophihabitans</taxon>
    </lineage>
</organism>
<accession>A0A1M5KBB4</accession>
<dbReference type="STRING" id="1206085.SAMN05443575_2091"/>
<dbReference type="OrthoDB" id="9810174at2"/>
<protein>
    <submittedName>
        <fullName evidence="2">Microcystin-dependent protein</fullName>
    </submittedName>
</protein>
<dbReference type="EMBL" id="FQVU01000003">
    <property type="protein sequence ID" value="SHG49463.1"/>
    <property type="molecule type" value="Genomic_DNA"/>
</dbReference>
<dbReference type="RefSeq" id="WP_073389777.1">
    <property type="nucleotide sequence ID" value="NZ_FQVU01000003.1"/>
</dbReference>
<gene>
    <name evidence="2" type="ORF">SAMN05443575_2091</name>
</gene>
<keyword evidence="3" id="KW-1185">Reference proteome</keyword>
<evidence type="ECO:0000259" key="1">
    <source>
        <dbReference type="Pfam" id="PF07484"/>
    </source>
</evidence>